<dbReference type="InterPro" id="IPR050272">
    <property type="entry name" value="Isochorismatase-like_hydrls"/>
</dbReference>
<dbReference type="Proteomes" id="UP000051587">
    <property type="component" value="Unassembled WGS sequence"/>
</dbReference>
<dbReference type="EC" id="3.5.1.110" evidence="3"/>
<evidence type="ECO:0000313" key="4">
    <source>
        <dbReference type="Proteomes" id="UP000051587"/>
    </source>
</evidence>
<feature type="domain" description="Isochorismatase-like" evidence="2">
    <location>
        <begin position="21"/>
        <end position="209"/>
    </location>
</feature>
<evidence type="ECO:0000313" key="3">
    <source>
        <dbReference type="EMBL" id="CUH62319.1"/>
    </source>
</evidence>
<organism evidence="3 4">
    <name type="scientific">Thalassovita gelatinovora</name>
    <name type="common">Thalassobius gelatinovorus</name>
    <dbReference type="NCBI Taxonomy" id="53501"/>
    <lineage>
        <taxon>Bacteria</taxon>
        <taxon>Pseudomonadati</taxon>
        <taxon>Pseudomonadota</taxon>
        <taxon>Alphaproteobacteria</taxon>
        <taxon>Rhodobacterales</taxon>
        <taxon>Roseobacteraceae</taxon>
        <taxon>Thalassovita</taxon>
    </lineage>
</organism>
<dbReference type="STRING" id="53501.SAMN04488043_1188"/>
<dbReference type="CDD" id="cd00431">
    <property type="entry name" value="cysteine_hydrolases"/>
    <property type="match status" value="1"/>
</dbReference>
<dbReference type="Pfam" id="PF00857">
    <property type="entry name" value="Isochorismatase"/>
    <property type="match status" value="1"/>
</dbReference>
<dbReference type="InterPro" id="IPR000868">
    <property type="entry name" value="Isochorismatase-like_dom"/>
</dbReference>
<gene>
    <name evidence="3" type="primary">rutB</name>
    <name evidence="3" type="ORF">TG4357_00007</name>
</gene>
<protein>
    <submittedName>
        <fullName evidence="3">Peroxyureidoacrylate/ureidoacrylate amidohydrolase RutB</fullName>
        <ecNumber evidence="3">3.5.1.110</ecNumber>
    </submittedName>
</protein>
<dbReference type="RefSeq" id="WP_058260830.1">
    <property type="nucleotide sequence ID" value="NZ_CP051181.1"/>
</dbReference>
<dbReference type="SUPFAM" id="SSF52499">
    <property type="entry name" value="Isochorismatase-like hydrolases"/>
    <property type="match status" value="1"/>
</dbReference>
<dbReference type="InterPro" id="IPR036380">
    <property type="entry name" value="Isochorismatase-like_sf"/>
</dbReference>
<dbReference type="OrthoDB" id="8477867at2"/>
<proteinExistence type="predicted"/>
<keyword evidence="4" id="KW-1185">Reference proteome</keyword>
<dbReference type="PANTHER" id="PTHR43540:SF6">
    <property type="entry name" value="ISOCHORISMATASE-LIKE DOMAIN-CONTAINING PROTEIN"/>
    <property type="match status" value="1"/>
</dbReference>
<dbReference type="GO" id="GO:0016787">
    <property type="term" value="F:hydrolase activity"/>
    <property type="evidence" value="ECO:0007669"/>
    <property type="project" value="UniProtKB-KW"/>
</dbReference>
<dbReference type="Gene3D" id="3.40.50.850">
    <property type="entry name" value="Isochorismatase-like"/>
    <property type="match status" value="1"/>
</dbReference>
<dbReference type="EMBL" id="CYSA01000001">
    <property type="protein sequence ID" value="CUH62319.1"/>
    <property type="molecule type" value="Genomic_DNA"/>
</dbReference>
<dbReference type="AlphaFoldDB" id="A0A0P1F3N3"/>
<evidence type="ECO:0000256" key="1">
    <source>
        <dbReference type="ARBA" id="ARBA00022801"/>
    </source>
</evidence>
<dbReference type="PANTHER" id="PTHR43540">
    <property type="entry name" value="PEROXYUREIDOACRYLATE/UREIDOACRYLATE AMIDOHYDROLASE-RELATED"/>
    <property type="match status" value="1"/>
</dbReference>
<accession>A0A0P1F3N3</accession>
<evidence type="ECO:0000259" key="2">
    <source>
        <dbReference type="Pfam" id="PF00857"/>
    </source>
</evidence>
<reference evidence="3 4" key="1">
    <citation type="submission" date="2015-09" db="EMBL/GenBank/DDBJ databases">
        <authorList>
            <consortium name="Swine Surveillance"/>
        </authorList>
    </citation>
    <scope>NUCLEOTIDE SEQUENCE [LARGE SCALE GENOMIC DNA]</scope>
    <source>
        <strain evidence="3 4">CECT 4357</strain>
    </source>
</reference>
<sequence>MTTKEPHILSDFSERFAPAHTALLIIDMQNDFCLDGFATSRAGRPLDAAQAIIPTLETLLRAARQAGVLVCHVGFWTLDHHLSDTAPWLAQRRRATYASDRIAMAGSEGADFIEPLSPQPDEPVIRKHRYSAFKGTDLDMVLRARGIKSVVPTGVSTNVCVESTLRDAFETGHYTALPRDACASWDLALHDATLKTANARFGLVCDSADLIQVWTGETQ</sequence>
<name>A0A0P1F3N3_THAGE</name>
<keyword evidence="1 3" id="KW-0378">Hydrolase</keyword>